<dbReference type="Proteomes" id="UP000075787">
    <property type="component" value="Unassembled WGS sequence"/>
</dbReference>
<organism evidence="2 3">
    <name type="scientific">Tistrella mobilis</name>
    <dbReference type="NCBI Taxonomy" id="171437"/>
    <lineage>
        <taxon>Bacteria</taxon>
        <taxon>Pseudomonadati</taxon>
        <taxon>Pseudomonadota</taxon>
        <taxon>Alphaproteobacteria</taxon>
        <taxon>Geminicoccales</taxon>
        <taxon>Geminicoccaceae</taxon>
        <taxon>Tistrella</taxon>
    </lineage>
</organism>
<keyword evidence="1" id="KW-0472">Membrane</keyword>
<gene>
    <name evidence="2" type="ORF">AUP44_15815</name>
</gene>
<proteinExistence type="predicted"/>
<dbReference type="RefSeq" id="WP_062769629.1">
    <property type="nucleotide sequence ID" value="NZ_CP121025.1"/>
</dbReference>
<name>A0A162JSM2_9PROT</name>
<comment type="caution">
    <text evidence="2">The sequence shown here is derived from an EMBL/GenBank/DDBJ whole genome shotgun (WGS) entry which is preliminary data.</text>
</comment>
<keyword evidence="1" id="KW-1133">Transmembrane helix</keyword>
<evidence type="ECO:0000313" key="3">
    <source>
        <dbReference type="Proteomes" id="UP000075787"/>
    </source>
</evidence>
<protein>
    <recommendedName>
        <fullName evidence="4">TIGR02588 family protein</fullName>
    </recommendedName>
</protein>
<evidence type="ECO:0000313" key="2">
    <source>
        <dbReference type="EMBL" id="KYO49798.1"/>
    </source>
</evidence>
<accession>A0A162JSM2</accession>
<sequence>MGTRMDDAGGGDRTDPLEWIIASVAAAALVALAAWLGYLALTEPAGTPALAVRPTAVQQAGAGWVVTFEASNTGPRTASEVEIEGEILADGHVLARGRTRIDYLPARSTRKGGILFDRDPTGAALRMRAVGYADP</sequence>
<dbReference type="AlphaFoldDB" id="A0A162JSM2"/>
<evidence type="ECO:0008006" key="4">
    <source>
        <dbReference type="Google" id="ProtNLM"/>
    </source>
</evidence>
<evidence type="ECO:0000256" key="1">
    <source>
        <dbReference type="SAM" id="Phobius"/>
    </source>
</evidence>
<dbReference type="GeneID" id="97238795"/>
<reference evidence="2 3" key="1">
    <citation type="submission" date="2015-12" db="EMBL/GenBank/DDBJ databases">
        <title>Genome sequence of Tistrella mobilis MCCC 1A02139.</title>
        <authorList>
            <person name="Lu L."/>
            <person name="Lai Q."/>
            <person name="Shao Z."/>
            <person name="Qian P."/>
        </authorList>
    </citation>
    <scope>NUCLEOTIDE SEQUENCE [LARGE SCALE GENOMIC DNA]</scope>
    <source>
        <strain evidence="2 3">MCCC 1A02139</strain>
    </source>
</reference>
<dbReference type="OrthoDB" id="1445569at2"/>
<keyword evidence="1" id="KW-0812">Transmembrane</keyword>
<feature type="transmembrane region" description="Helical" evidence="1">
    <location>
        <begin position="20"/>
        <end position="41"/>
    </location>
</feature>
<dbReference type="EMBL" id="LPZR01000215">
    <property type="protein sequence ID" value="KYO49798.1"/>
    <property type="molecule type" value="Genomic_DNA"/>
</dbReference>